<organism evidence="3 4">
    <name type="scientific">Neptunitalea chrysea</name>
    <dbReference type="NCBI Taxonomy" id="1647581"/>
    <lineage>
        <taxon>Bacteria</taxon>
        <taxon>Pseudomonadati</taxon>
        <taxon>Bacteroidota</taxon>
        <taxon>Flavobacteriia</taxon>
        <taxon>Flavobacteriales</taxon>
        <taxon>Flavobacteriaceae</taxon>
        <taxon>Neptunitalea</taxon>
    </lineage>
</organism>
<evidence type="ECO:0000313" key="3">
    <source>
        <dbReference type="EMBL" id="GLB53050.1"/>
    </source>
</evidence>
<evidence type="ECO:0000313" key="4">
    <source>
        <dbReference type="Proteomes" id="UP001143545"/>
    </source>
</evidence>
<keyword evidence="2" id="KW-0812">Transmembrane</keyword>
<name>A0A9W6B5Q4_9FLAO</name>
<dbReference type="RefSeq" id="WP_281754713.1">
    <property type="nucleotide sequence ID" value="NZ_BRVP01000013.1"/>
</dbReference>
<gene>
    <name evidence="3" type="ORF">NBRC110019_20900</name>
</gene>
<proteinExistence type="predicted"/>
<keyword evidence="4" id="KW-1185">Reference proteome</keyword>
<feature type="transmembrane region" description="Helical" evidence="2">
    <location>
        <begin position="620"/>
        <end position="641"/>
    </location>
</feature>
<comment type="caution">
    <text evidence="3">The sequence shown here is derived from an EMBL/GenBank/DDBJ whole genome shotgun (WGS) entry which is preliminary data.</text>
</comment>
<dbReference type="AlphaFoldDB" id="A0A9W6B5Q4"/>
<dbReference type="EMBL" id="BRVP01000013">
    <property type="protein sequence ID" value="GLB53050.1"/>
    <property type="molecule type" value="Genomic_DNA"/>
</dbReference>
<feature type="coiled-coil region" evidence="1">
    <location>
        <begin position="255"/>
        <end position="317"/>
    </location>
</feature>
<feature type="transmembrane region" description="Helical" evidence="2">
    <location>
        <begin position="580"/>
        <end position="600"/>
    </location>
</feature>
<protein>
    <submittedName>
        <fullName evidence="3">Uncharacterized protein</fullName>
    </submittedName>
</protein>
<reference evidence="3" key="1">
    <citation type="submission" date="2022-07" db="EMBL/GenBank/DDBJ databases">
        <title>Taxonomy of Novel Oxalotrophic and Methylotrophic Bacteria.</title>
        <authorList>
            <person name="Sahin N."/>
            <person name="Tani A."/>
        </authorList>
    </citation>
    <scope>NUCLEOTIDE SEQUENCE</scope>
    <source>
        <strain evidence="3">AM327</strain>
    </source>
</reference>
<keyword evidence="1" id="KW-0175">Coiled coil</keyword>
<evidence type="ECO:0000256" key="1">
    <source>
        <dbReference type="SAM" id="Coils"/>
    </source>
</evidence>
<sequence>MNKDKDRAIAYSLLAYIRNSGTLIKGPLDIFKPLVKRAISIMNHRGIYQGESIIEIKKEFDEIFDIDIPIPVLRGILEQIANEVNVSSEKESFVLFQDGSFSISEYTFYDHEETIKQKQEEIDRIEILFKKFCESSDIETSSTSTIFSFIEKNKFELSKYFSSEINNTNVDDYTAEAQFIRFFRKIPELYSQIKDIYIGSIISGYILYNPNETNINIELLFDTNFIIGLLDLNTPESHHTCNTLIELAKKQNYKIRILKDTIEETKNLLDQKAKNFDSNFLYKSVFKEDIYNACYRKKLKKNDLERISDNLEVLINNLGIAIINDVKTKNEAKFSEEYKRLKEIRSNSISALHDATAIHYVRKVRKGKIKEFEKVNCWFVNNNTSKNDALFLERDGYQPELINADDLLNILWLSNPQTKLKINLDDLADIGLTSSISITLNKNLPKAKIIKELDDNIHKYASEELSDSDIIRIATRITNNQLKDIKELNDLVKDEKEGFVKRLTIEANKQKLLEEQIASRFEGVIKELSKRSDELFESKKIIEGEDNSKNSKIEALQNRNNILIEKMVNNKMKKWKRQSIFIMLILLSFPISIFIIFYFNTNNDLDNTIKKVMNFDNQPLLKLCFVILSPLLNIFGLKLVYDRYFNHSNINNKLSQVKRDLEKHN</sequence>
<evidence type="ECO:0000256" key="2">
    <source>
        <dbReference type="SAM" id="Phobius"/>
    </source>
</evidence>
<keyword evidence="2" id="KW-0472">Membrane</keyword>
<accession>A0A9W6B5Q4</accession>
<dbReference type="Proteomes" id="UP001143545">
    <property type="component" value="Unassembled WGS sequence"/>
</dbReference>
<keyword evidence="2" id="KW-1133">Transmembrane helix</keyword>